<dbReference type="EMBL" id="VBVZ01000061">
    <property type="protein sequence ID" value="TLG92892.1"/>
    <property type="molecule type" value="Genomic_DNA"/>
</dbReference>
<accession>A0ABY2UE41</accession>
<proteinExistence type="predicted"/>
<evidence type="ECO:0000313" key="2">
    <source>
        <dbReference type="Proteomes" id="UP000304941"/>
    </source>
</evidence>
<dbReference type="Pfam" id="PF05045">
    <property type="entry name" value="RgpF"/>
    <property type="match status" value="1"/>
</dbReference>
<evidence type="ECO:0000313" key="1">
    <source>
        <dbReference type="EMBL" id="TLG92892.1"/>
    </source>
</evidence>
<keyword evidence="2" id="KW-1185">Reference proteome</keyword>
<gene>
    <name evidence="1" type="ORF">FEM54_06450</name>
</gene>
<comment type="caution">
    <text evidence="1">The sequence shown here is derived from an EMBL/GenBank/DDBJ whole genome shotgun (WGS) entry which is preliminary data.</text>
</comment>
<sequence>MRRVAFYLFYDSDGVVDDYVLYKLRMLRAQVETIFFVSNSEVSADSLEKIKPLIDVLHVRKNVGFDVWAYKESIEAFGWNNIRQYDEAIFLNYTFYGPIFPFSELFGQMESADVDFWGVSAHAEVSPNPFTGNGTLPFHIQSHFIAVRKKLIESEAFYKYWSEMPMINSYEESILKHEARFTKHFSDLGFRFLVHIDPRNYNTAHPVFSEIDLTIERRSPILKRRPFFHDPAYLESEAIDVKRALDLVRDTSDYDVSLIWKNLIRTTPLRTLYSNLEQLSVLSDVHVDEPPEHTAPIKTAVIAHVYYLDMLDEMFASINNIPEPFSLYVTTDTEEKKHCIERFFLQAGFLSCTVLVCESNFGRDTSALLITCRDIVLGGNYDLICRVHSKKSPQDGWSKASMFKRHLFDNLLASRAYVKNVFSLFENEPWVGVAMPPVVHIGYPTLGHGWFSNRARAVTVARQLGIGVDLDHETPIATYGSMFWFRPTALRKIFEHRWTWADFDEKHYGDGDLPHVLERLVTYCAQDAGYLSRCILTPKQASKNYVKLEYKLQALSSCFSTGSLREQMQVAKAAQLTGGVIFSLKRSLFFRYPRVAFRLRRLYRWALKKG</sequence>
<dbReference type="InterPro" id="IPR007739">
    <property type="entry name" value="RgpF"/>
</dbReference>
<name>A0ABY2UE41_9PSED</name>
<dbReference type="Proteomes" id="UP000304941">
    <property type="component" value="Unassembled WGS sequence"/>
</dbReference>
<reference evidence="1 2" key="1">
    <citation type="submission" date="2019-05" db="EMBL/GenBank/DDBJ databases">
        <title>Pseudomonas edaphica sp. nov., isolated from rhizospheric soil of Cistus ladanifer L. in Spain.</title>
        <authorList>
            <person name="Peix A."/>
        </authorList>
    </citation>
    <scope>NUCLEOTIDE SEQUENCE [LARGE SCALE GENOMIC DNA]</scope>
    <source>
        <strain evidence="1 2">RD25</strain>
    </source>
</reference>
<protein>
    <submittedName>
        <fullName evidence="1">Lipopolysaccharide biosynthesis protein</fullName>
    </submittedName>
</protein>
<dbReference type="RefSeq" id="WP_138450071.1">
    <property type="nucleotide sequence ID" value="NZ_VBVZ01000061.1"/>
</dbReference>
<organism evidence="1 2">
    <name type="scientific">Pseudomonas edaphica</name>
    <dbReference type="NCBI Taxonomy" id="2006980"/>
    <lineage>
        <taxon>Bacteria</taxon>
        <taxon>Pseudomonadati</taxon>
        <taxon>Pseudomonadota</taxon>
        <taxon>Gammaproteobacteria</taxon>
        <taxon>Pseudomonadales</taxon>
        <taxon>Pseudomonadaceae</taxon>
        <taxon>Pseudomonas</taxon>
    </lineage>
</organism>